<dbReference type="Proteomes" id="UP000694400">
    <property type="component" value="Unassembled WGS sequence"/>
</dbReference>
<dbReference type="AlphaFoldDB" id="A0A8B9TKN4"/>
<reference evidence="2" key="2">
    <citation type="submission" date="2025-09" db="UniProtKB">
        <authorList>
            <consortium name="Ensembl"/>
        </authorList>
    </citation>
    <scope>IDENTIFICATION</scope>
</reference>
<reference evidence="2" key="1">
    <citation type="submission" date="2025-08" db="UniProtKB">
        <authorList>
            <consortium name="Ensembl"/>
        </authorList>
    </citation>
    <scope>IDENTIFICATION</scope>
</reference>
<feature type="region of interest" description="Disordered" evidence="1">
    <location>
        <begin position="89"/>
        <end position="112"/>
    </location>
</feature>
<evidence type="ECO:0000313" key="3">
    <source>
        <dbReference type="Proteomes" id="UP000694400"/>
    </source>
</evidence>
<evidence type="ECO:0000313" key="2">
    <source>
        <dbReference type="Ensembl" id="ENSAPLP00020021799.1"/>
    </source>
</evidence>
<name>A0A8B9TKN4_ANAPL</name>
<feature type="region of interest" description="Disordered" evidence="1">
    <location>
        <begin position="1"/>
        <end position="25"/>
    </location>
</feature>
<sequence>MGGGLKGGWEGGEHGGHWEGSAGGTGRHWKHLLYWRAPGRSALALAGTLGTLGCLARFSAVSVGAYGALAVLGVTLPLRHWGGPWDPQPHDMGCPLLSPSPSHRVSLGSPSP</sequence>
<accession>A0A8B9TKN4</accession>
<protein>
    <submittedName>
        <fullName evidence="2">Uncharacterized protein</fullName>
    </submittedName>
</protein>
<proteinExistence type="predicted"/>
<feature type="compositionally biased region" description="Gly residues" evidence="1">
    <location>
        <begin position="1"/>
        <end position="10"/>
    </location>
</feature>
<dbReference type="Ensembl" id="ENSAPLT00020023518.1">
    <property type="protein sequence ID" value="ENSAPLP00020021799.1"/>
    <property type="gene ID" value="ENSAPLG00020015242.1"/>
</dbReference>
<evidence type="ECO:0000256" key="1">
    <source>
        <dbReference type="SAM" id="MobiDB-lite"/>
    </source>
</evidence>
<feature type="compositionally biased region" description="Polar residues" evidence="1">
    <location>
        <begin position="99"/>
        <end position="112"/>
    </location>
</feature>
<organism evidence="2 3">
    <name type="scientific">Anas platyrhynchos</name>
    <name type="common">Mallard</name>
    <name type="synonym">Anas boschas</name>
    <dbReference type="NCBI Taxonomy" id="8839"/>
    <lineage>
        <taxon>Eukaryota</taxon>
        <taxon>Metazoa</taxon>
        <taxon>Chordata</taxon>
        <taxon>Craniata</taxon>
        <taxon>Vertebrata</taxon>
        <taxon>Euteleostomi</taxon>
        <taxon>Archelosauria</taxon>
        <taxon>Archosauria</taxon>
        <taxon>Dinosauria</taxon>
        <taxon>Saurischia</taxon>
        <taxon>Theropoda</taxon>
        <taxon>Coelurosauria</taxon>
        <taxon>Aves</taxon>
        <taxon>Neognathae</taxon>
        <taxon>Galloanserae</taxon>
        <taxon>Anseriformes</taxon>
        <taxon>Anatidae</taxon>
        <taxon>Anatinae</taxon>
        <taxon>Anas</taxon>
    </lineage>
</organism>